<reference evidence="2" key="3">
    <citation type="submission" date="2025-09" db="UniProtKB">
        <authorList>
            <consortium name="Ensembl"/>
        </authorList>
    </citation>
    <scope>IDENTIFICATION</scope>
</reference>
<evidence type="ECO:0000313" key="3">
    <source>
        <dbReference type="Proteomes" id="UP000694553"/>
    </source>
</evidence>
<dbReference type="Ensembl" id="ENSCMUT00000019135.2">
    <property type="protein sequence ID" value="ENSCMUP00000017808.1"/>
    <property type="gene ID" value="ENSCMUG00000011015.2"/>
</dbReference>
<feature type="compositionally biased region" description="Basic residues" evidence="1">
    <location>
        <begin position="17"/>
        <end position="32"/>
    </location>
</feature>
<reference evidence="2" key="2">
    <citation type="submission" date="2025-08" db="UniProtKB">
        <authorList>
            <consortium name="Ensembl"/>
        </authorList>
    </citation>
    <scope>IDENTIFICATION</scope>
</reference>
<dbReference type="Proteomes" id="UP000694553">
    <property type="component" value="Unassembled WGS sequence"/>
</dbReference>
<protein>
    <submittedName>
        <fullName evidence="2">Uncharacterized protein</fullName>
    </submittedName>
</protein>
<proteinExistence type="predicted"/>
<name>A0A8C3EA80_CORMO</name>
<feature type="region of interest" description="Disordered" evidence="1">
    <location>
        <begin position="1"/>
        <end position="35"/>
    </location>
</feature>
<sequence length="83" mass="9179">CRTRRTGSSSRPPWPGRGHRSRTLRSSRRRARGSTTREILDAIHHNSVVVIHGATGCGKTTQVPLYILDLSSLLPAPLQSFFS</sequence>
<dbReference type="AlphaFoldDB" id="A0A8C3EA80"/>
<dbReference type="SUPFAM" id="SSF52540">
    <property type="entry name" value="P-loop containing nucleoside triphosphate hydrolases"/>
    <property type="match status" value="1"/>
</dbReference>
<feature type="compositionally biased region" description="Low complexity" evidence="1">
    <location>
        <begin position="1"/>
        <end position="11"/>
    </location>
</feature>
<accession>A0A8C3EA80</accession>
<evidence type="ECO:0000313" key="2">
    <source>
        <dbReference type="Ensembl" id="ENSCMUP00000017808.1"/>
    </source>
</evidence>
<reference evidence="3" key="1">
    <citation type="submission" date="2019-10" db="EMBL/GenBank/DDBJ databases">
        <title>Corvus moneduloides (New Caledonian crow) genome, bCorMon1, primary haplotype.</title>
        <authorList>
            <person name="Rutz C."/>
            <person name="Fungtammasan C."/>
            <person name="Mountcastle J."/>
            <person name="Formenti G."/>
            <person name="Chow W."/>
            <person name="Howe K."/>
            <person name="Steele M.P."/>
            <person name="Fernandes J."/>
            <person name="Gilbert M.T.P."/>
            <person name="Fedrigo O."/>
            <person name="Jarvis E.D."/>
            <person name="Gemmell N."/>
        </authorList>
    </citation>
    <scope>NUCLEOTIDE SEQUENCE [LARGE SCALE GENOMIC DNA]</scope>
</reference>
<dbReference type="Gene3D" id="3.40.50.300">
    <property type="entry name" value="P-loop containing nucleotide triphosphate hydrolases"/>
    <property type="match status" value="1"/>
</dbReference>
<evidence type="ECO:0000256" key="1">
    <source>
        <dbReference type="SAM" id="MobiDB-lite"/>
    </source>
</evidence>
<keyword evidence="3" id="KW-1185">Reference proteome</keyword>
<dbReference type="InterPro" id="IPR027417">
    <property type="entry name" value="P-loop_NTPase"/>
</dbReference>
<organism evidence="2 3">
    <name type="scientific">Corvus moneduloides</name>
    <name type="common">New Caledonian crow</name>
    <dbReference type="NCBI Taxonomy" id="1196302"/>
    <lineage>
        <taxon>Eukaryota</taxon>
        <taxon>Metazoa</taxon>
        <taxon>Chordata</taxon>
        <taxon>Craniata</taxon>
        <taxon>Vertebrata</taxon>
        <taxon>Euteleostomi</taxon>
        <taxon>Archelosauria</taxon>
        <taxon>Archosauria</taxon>
        <taxon>Dinosauria</taxon>
        <taxon>Saurischia</taxon>
        <taxon>Theropoda</taxon>
        <taxon>Coelurosauria</taxon>
        <taxon>Aves</taxon>
        <taxon>Neognathae</taxon>
        <taxon>Neoaves</taxon>
        <taxon>Telluraves</taxon>
        <taxon>Australaves</taxon>
        <taxon>Passeriformes</taxon>
        <taxon>Corvoidea</taxon>
        <taxon>Corvidae</taxon>
        <taxon>Corvus</taxon>
    </lineage>
</organism>